<dbReference type="Proteomes" id="UP000017836">
    <property type="component" value="Unassembled WGS sequence"/>
</dbReference>
<accession>U5CKM8</accession>
<dbReference type="AlphaFoldDB" id="U5CKM8"/>
<keyword evidence="3" id="KW-1185">Reference proteome</keyword>
<sequence length="197" mass="20898">MRYASWTREKAPGAAPQKGQNWTAEARRAEGLQDLFYGTCHTVELVLNAVANIMLEKLPKALPPATCGRPPDRAGAGSSPLTPTGRAPHTEAGHNKYTSEGGLFRPAIQGRLCTYIGTLTFSHLDNNLQTITTSCSAVLPLVKPSSSVSHERTPGLVSLPLHSLAPPPAPWKAPASQARQSNSHPCVHSSSVSLVPP</sequence>
<reference evidence="3" key="1">
    <citation type="journal article" date="2013" name="Science">
        <title>The Amborella genome and the evolution of flowering plants.</title>
        <authorList>
            <consortium name="Amborella Genome Project"/>
        </authorList>
    </citation>
    <scope>NUCLEOTIDE SEQUENCE [LARGE SCALE GENOMIC DNA]</scope>
</reference>
<proteinExistence type="predicted"/>
<gene>
    <name evidence="2" type="ORF">AMTR_s04040p00001540</name>
</gene>
<protein>
    <submittedName>
        <fullName evidence="2">Uncharacterized protein</fullName>
    </submittedName>
</protein>
<dbReference type="EMBL" id="KI397303">
    <property type="protein sequence ID" value="ERM96092.1"/>
    <property type="molecule type" value="Genomic_DNA"/>
</dbReference>
<dbReference type="HOGENOM" id="CLU_1387388_0_0_1"/>
<evidence type="ECO:0000313" key="3">
    <source>
        <dbReference type="Proteomes" id="UP000017836"/>
    </source>
</evidence>
<feature type="region of interest" description="Disordered" evidence="1">
    <location>
        <begin position="1"/>
        <end position="22"/>
    </location>
</feature>
<evidence type="ECO:0000256" key="1">
    <source>
        <dbReference type="SAM" id="MobiDB-lite"/>
    </source>
</evidence>
<name>U5CKM8_AMBTC</name>
<feature type="compositionally biased region" description="Polar residues" evidence="1">
    <location>
        <begin position="179"/>
        <end position="197"/>
    </location>
</feature>
<feature type="region of interest" description="Disordered" evidence="1">
    <location>
        <begin position="62"/>
        <end position="93"/>
    </location>
</feature>
<organism evidence="2 3">
    <name type="scientific">Amborella trichopoda</name>
    <dbReference type="NCBI Taxonomy" id="13333"/>
    <lineage>
        <taxon>Eukaryota</taxon>
        <taxon>Viridiplantae</taxon>
        <taxon>Streptophyta</taxon>
        <taxon>Embryophyta</taxon>
        <taxon>Tracheophyta</taxon>
        <taxon>Spermatophyta</taxon>
        <taxon>Magnoliopsida</taxon>
        <taxon>Amborellales</taxon>
        <taxon>Amborellaceae</taxon>
        <taxon>Amborella</taxon>
    </lineage>
</organism>
<dbReference type="Gramene" id="ERM96092">
    <property type="protein sequence ID" value="ERM96092"/>
    <property type="gene ID" value="AMTR_s04040p00001540"/>
</dbReference>
<evidence type="ECO:0000313" key="2">
    <source>
        <dbReference type="EMBL" id="ERM96092.1"/>
    </source>
</evidence>
<feature type="non-terminal residue" evidence="2">
    <location>
        <position position="197"/>
    </location>
</feature>
<feature type="region of interest" description="Disordered" evidence="1">
    <location>
        <begin position="168"/>
        <end position="197"/>
    </location>
</feature>